<evidence type="ECO:0000313" key="14">
    <source>
        <dbReference type="EMBL" id="PWJ72280.1"/>
    </source>
</evidence>
<keyword evidence="5" id="KW-0573">Peptidoglycan synthesis</keyword>
<dbReference type="GO" id="GO:0009002">
    <property type="term" value="F:serine-type D-Ala-D-Ala carboxypeptidase activity"/>
    <property type="evidence" value="ECO:0007669"/>
    <property type="project" value="InterPro"/>
</dbReference>
<dbReference type="Pfam" id="PF00768">
    <property type="entry name" value="Peptidase_S11"/>
    <property type="match status" value="1"/>
</dbReference>
<keyword evidence="14" id="KW-0645">Protease</keyword>
<dbReference type="GO" id="GO:0008360">
    <property type="term" value="P:regulation of cell shape"/>
    <property type="evidence" value="ECO:0007669"/>
    <property type="project" value="UniProtKB-KW"/>
</dbReference>
<dbReference type="PRINTS" id="PR00725">
    <property type="entry name" value="DADACBPTASE1"/>
</dbReference>
<gene>
    <name evidence="14" type="ORF">C7383_12087</name>
</gene>
<evidence type="ECO:0000256" key="2">
    <source>
        <dbReference type="ARBA" id="ARBA00022729"/>
    </source>
</evidence>
<evidence type="ECO:0000259" key="13">
    <source>
        <dbReference type="Pfam" id="PF00768"/>
    </source>
</evidence>
<dbReference type="InterPro" id="IPR012338">
    <property type="entry name" value="Beta-lactam/transpept-like"/>
</dbReference>
<keyword evidence="11" id="KW-0812">Transmembrane</keyword>
<feature type="region of interest" description="Disordered" evidence="10">
    <location>
        <begin position="34"/>
        <end position="58"/>
    </location>
</feature>
<keyword evidence="14" id="KW-0121">Carboxypeptidase</keyword>
<feature type="binding site" evidence="8">
    <location>
        <position position="281"/>
    </location>
    <ligand>
        <name>substrate</name>
    </ligand>
</feature>
<keyword evidence="15" id="KW-1185">Reference proteome</keyword>
<evidence type="ECO:0000256" key="9">
    <source>
        <dbReference type="RuleBase" id="RU004016"/>
    </source>
</evidence>
<evidence type="ECO:0000256" key="8">
    <source>
        <dbReference type="PIRSR" id="PIRSR618044-2"/>
    </source>
</evidence>
<dbReference type="AlphaFoldDB" id="A0AB73SY12"/>
<keyword evidence="2 12" id="KW-0732">Signal</keyword>
<dbReference type="PANTHER" id="PTHR21581">
    <property type="entry name" value="D-ALANYL-D-ALANINE CARBOXYPEPTIDASE"/>
    <property type="match status" value="1"/>
</dbReference>
<evidence type="ECO:0000256" key="11">
    <source>
        <dbReference type="SAM" id="Phobius"/>
    </source>
</evidence>
<organism evidence="14 15">
    <name type="scientific">Murimonas intestini</name>
    <dbReference type="NCBI Taxonomy" id="1337051"/>
    <lineage>
        <taxon>Bacteria</taxon>
        <taxon>Bacillati</taxon>
        <taxon>Bacillota</taxon>
        <taxon>Clostridia</taxon>
        <taxon>Lachnospirales</taxon>
        <taxon>Lachnospiraceae</taxon>
        <taxon>Murimonas</taxon>
    </lineage>
</organism>
<evidence type="ECO:0000256" key="7">
    <source>
        <dbReference type="PIRSR" id="PIRSR618044-1"/>
    </source>
</evidence>
<feature type="chain" id="PRO_5044500841" evidence="12">
    <location>
        <begin position="30"/>
        <end position="599"/>
    </location>
</feature>
<evidence type="ECO:0000313" key="15">
    <source>
        <dbReference type="Proteomes" id="UP000245412"/>
    </source>
</evidence>
<keyword evidence="4" id="KW-0133">Cell shape</keyword>
<protein>
    <submittedName>
        <fullName evidence="14">D-alanyl-D-alanine carboxypeptidase</fullName>
    </submittedName>
</protein>
<dbReference type="Gene3D" id="3.40.710.10">
    <property type="entry name" value="DD-peptidase/beta-lactamase superfamily"/>
    <property type="match status" value="1"/>
</dbReference>
<proteinExistence type="inferred from homology"/>
<keyword evidence="11" id="KW-0472">Membrane</keyword>
<keyword evidence="3" id="KW-0378">Hydrolase</keyword>
<feature type="active site" description="Proton acceptor" evidence="7">
    <location>
        <position position="115"/>
    </location>
</feature>
<dbReference type="InterPro" id="IPR001967">
    <property type="entry name" value="Peptidase_S11_N"/>
</dbReference>
<evidence type="ECO:0000256" key="3">
    <source>
        <dbReference type="ARBA" id="ARBA00022801"/>
    </source>
</evidence>
<evidence type="ECO:0000256" key="1">
    <source>
        <dbReference type="ARBA" id="ARBA00007164"/>
    </source>
</evidence>
<dbReference type="EMBL" id="QGGY01000020">
    <property type="protein sequence ID" value="PWJ72280.1"/>
    <property type="molecule type" value="Genomic_DNA"/>
</dbReference>
<accession>A0AB73SY12</accession>
<sequence length="599" mass="66776">MKKSKIRILSLVILVSVLLAGVPAGYVMASAQDGETVHDGDGQTDGQDGGEESAEEETEYIPESYYLPIESNKIKGWPQGKQIEAEAAAVMDASTGAFLYSKNAEAKEYPASITKIMTALVALENSSLDEEVTYSEIVFNIEFGSSHLGIQPGEKMTMEDALYGLMLESANDIAMGIAEHVAGSVDGFVQMMNDKAAQLGCVNTHFANPHGLFDEQHYTCARDMAIITQAAIANPTFCKITGTVEYTIEKTNKVDENRYLLNHQKMLYDDEFKYDGCLGGKTGFVTESLNTLVTFAQKDDKKLICIILKVNGSGKTFTETADLLDYGFTNFINKDVKNPEANMSRAELMGICSFGKMGMMTDEELKKPAFIVNENTEVTVPAGTDPSAVKRKIEGQQAVYMYENWPVGEDQISLAPAAFNVSLPKASETYLKYQDRVPQTEESEGFIDNAVGTVQSVWNRFWGWIYDNDLLAALIVLILLLVLIPILVIGIVRNHNSQKIRKQRQREKEERIKREEEIDRKSTLEIEAELRAEIEADRLRREEEAARMMEEEKEEKEIEEAEKFIEQREAIEEAGSVNVKDVGQVTAEGGQDEEEEEQV</sequence>
<dbReference type="SUPFAM" id="SSF56601">
    <property type="entry name" value="beta-lactamase/transpeptidase-like"/>
    <property type="match status" value="1"/>
</dbReference>
<reference evidence="14 15" key="1">
    <citation type="submission" date="2018-05" db="EMBL/GenBank/DDBJ databases">
        <authorList>
            <person name="Goeker M."/>
            <person name="Huntemann M."/>
            <person name="Clum A."/>
            <person name="Pillay M."/>
            <person name="Palaniappan K."/>
            <person name="Varghese N."/>
            <person name="Mikhailova N."/>
            <person name="Stamatis D."/>
            <person name="Reddy T."/>
            <person name="Daum C."/>
            <person name="Shapiro N."/>
            <person name="Ivanova N."/>
            <person name="Kyrpides N."/>
            <person name="Woyke T."/>
        </authorList>
    </citation>
    <scope>NUCLEOTIDE SEQUENCE [LARGE SCALE GENOMIC DNA]</scope>
    <source>
        <strain evidence="14 15">DSM 26524</strain>
    </source>
</reference>
<dbReference type="PANTHER" id="PTHR21581:SF33">
    <property type="entry name" value="D-ALANYL-D-ALANINE CARBOXYPEPTIDASE DACB"/>
    <property type="match status" value="1"/>
</dbReference>
<evidence type="ECO:0000256" key="10">
    <source>
        <dbReference type="SAM" id="MobiDB-lite"/>
    </source>
</evidence>
<dbReference type="GO" id="GO:0071555">
    <property type="term" value="P:cell wall organization"/>
    <property type="evidence" value="ECO:0007669"/>
    <property type="project" value="UniProtKB-KW"/>
</dbReference>
<feature type="compositionally biased region" description="Acidic residues" evidence="10">
    <location>
        <begin position="590"/>
        <end position="599"/>
    </location>
</feature>
<comment type="similarity">
    <text evidence="1 9">Belongs to the peptidase S11 family.</text>
</comment>
<dbReference type="RefSeq" id="WP_257497906.1">
    <property type="nucleotide sequence ID" value="NZ_JANKBI010000021.1"/>
</dbReference>
<evidence type="ECO:0000256" key="4">
    <source>
        <dbReference type="ARBA" id="ARBA00022960"/>
    </source>
</evidence>
<keyword evidence="6" id="KW-0961">Cell wall biogenesis/degradation</keyword>
<feature type="transmembrane region" description="Helical" evidence="11">
    <location>
        <begin position="470"/>
        <end position="492"/>
    </location>
</feature>
<evidence type="ECO:0000256" key="5">
    <source>
        <dbReference type="ARBA" id="ARBA00022984"/>
    </source>
</evidence>
<feature type="domain" description="Peptidase S11 D-alanyl-D-alanine carboxypeptidase A N-terminal" evidence="13">
    <location>
        <begin position="80"/>
        <end position="310"/>
    </location>
</feature>
<feature type="signal peptide" evidence="12">
    <location>
        <begin position="1"/>
        <end position="29"/>
    </location>
</feature>
<dbReference type="GO" id="GO:0009252">
    <property type="term" value="P:peptidoglycan biosynthetic process"/>
    <property type="evidence" value="ECO:0007669"/>
    <property type="project" value="UniProtKB-KW"/>
</dbReference>
<feature type="compositionally biased region" description="Acidic residues" evidence="10">
    <location>
        <begin position="48"/>
        <end position="58"/>
    </location>
</feature>
<feature type="active site" description="Acyl-ester intermediate" evidence="7">
    <location>
        <position position="112"/>
    </location>
</feature>
<dbReference type="Proteomes" id="UP000245412">
    <property type="component" value="Unassembled WGS sequence"/>
</dbReference>
<feature type="active site" evidence="7">
    <location>
        <position position="169"/>
    </location>
</feature>
<dbReference type="GO" id="GO:0006508">
    <property type="term" value="P:proteolysis"/>
    <property type="evidence" value="ECO:0007669"/>
    <property type="project" value="InterPro"/>
</dbReference>
<keyword evidence="11" id="KW-1133">Transmembrane helix</keyword>
<evidence type="ECO:0000256" key="12">
    <source>
        <dbReference type="SAM" id="SignalP"/>
    </source>
</evidence>
<dbReference type="InterPro" id="IPR018044">
    <property type="entry name" value="Peptidase_S11"/>
</dbReference>
<comment type="caution">
    <text evidence="14">The sequence shown here is derived from an EMBL/GenBank/DDBJ whole genome shotgun (WGS) entry which is preliminary data.</text>
</comment>
<name>A0AB73SY12_9FIRM</name>
<evidence type="ECO:0000256" key="6">
    <source>
        <dbReference type="ARBA" id="ARBA00023316"/>
    </source>
</evidence>
<feature type="region of interest" description="Disordered" evidence="10">
    <location>
        <begin position="572"/>
        <end position="599"/>
    </location>
</feature>